<dbReference type="SUPFAM" id="SSF52540">
    <property type="entry name" value="P-loop containing nucleoside triphosphate hydrolases"/>
    <property type="match status" value="1"/>
</dbReference>
<dbReference type="Pfam" id="PF00005">
    <property type="entry name" value="ABC_tran"/>
    <property type="match status" value="1"/>
</dbReference>
<comment type="caution">
    <text evidence="6">The sequence shown here is derived from an EMBL/GenBank/DDBJ whole genome shotgun (WGS) entry which is preliminary data.</text>
</comment>
<evidence type="ECO:0000313" key="7">
    <source>
        <dbReference type="Proteomes" id="UP001265700"/>
    </source>
</evidence>
<dbReference type="EMBL" id="JAVDWU010000001">
    <property type="protein sequence ID" value="MDR7148155.1"/>
    <property type="molecule type" value="Genomic_DNA"/>
</dbReference>
<dbReference type="InterPro" id="IPR050093">
    <property type="entry name" value="ABC_SmlMolc_Importer"/>
</dbReference>
<dbReference type="SMART" id="SM00382">
    <property type="entry name" value="AAA"/>
    <property type="match status" value="1"/>
</dbReference>
<dbReference type="PANTHER" id="PTHR42781">
    <property type="entry name" value="SPERMIDINE/PUTRESCINE IMPORT ATP-BINDING PROTEIN POTA"/>
    <property type="match status" value="1"/>
</dbReference>
<sequence>MTLSVRIDHLGSPQRTLLRDLHFNVPPGRILTLMGPSGCGKSSVLGAIAGTLSAVAEGAHALSFRGSVQLDGVDLHHLPTARRGIGLLFQDDLLFAHMSVAENLLFAVPPGERDLRRAQVVQALEEAGLPGYGDRDPATLSGGQRARVALMRALLARPRALLLDEPFGRLDATLRDQFRQFVFEHVRSRGIPVVLVTHDAADIADPALVVDLSTACTGHA</sequence>
<accession>A0ABU1WFV8</accession>
<dbReference type="InterPro" id="IPR027417">
    <property type="entry name" value="P-loop_NTPase"/>
</dbReference>
<evidence type="ECO:0000256" key="4">
    <source>
        <dbReference type="ARBA" id="ARBA00022840"/>
    </source>
</evidence>
<protein>
    <submittedName>
        <fullName evidence="6">Thiamine transport system ATP-binding protein</fullName>
    </submittedName>
</protein>
<dbReference type="PROSITE" id="PS50893">
    <property type="entry name" value="ABC_TRANSPORTER_2"/>
    <property type="match status" value="1"/>
</dbReference>
<gene>
    <name evidence="6" type="ORF">J2W49_000083</name>
</gene>
<dbReference type="Gene3D" id="3.40.50.300">
    <property type="entry name" value="P-loop containing nucleotide triphosphate hydrolases"/>
    <property type="match status" value="1"/>
</dbReference>
<proteinExistence type="predicted"/>
<evidence type="ECO:0000313" key="6">
    <source>
        <dbReference type="EMBL" id="MDR7148155.1"/>
    </source>
</evidence>
<dbReference type="PANTHER" id="PTHR42781:SF4">
    <property type="entry name" value="SPERMIDINE_PUTRESCINE IMPORT ATP-BINDING PROTEIN POTA"/>
    <property type="match status" value="1"/>
</dbReference>
<dbReference type="Proteomes" id="UP001265700">
    <property type="component" value="Unassembled WGS sequence"/>
</dbReference>
<keyword evidence="2" id="KW-0472">Membrane</keyword>
<dbReference type="InterPro" id="IPR003593">
    <property type="entry name" value="AAA+_ATPase"/>
</dbReference>
<keyword evidence="3" id="KW-0547">Nucleotide-binding</keyword>
<keyword evidence="2" id="KW-1003">Cell membrane</keyword>
<dbReference type="GO" id="GO:0005524">
    <property type="term" value="F:ATP binding"/>
    <property type="evidence" value="ECO:0007669"/>
    <property type="project" value="UniProtKB-KW"/>
</dbReference>
<evidence type="ECO:0000256" key="1">
    <source>
        <dbReference type="ARBA" id="ARBA00022448"/>
    </source>
</evidence>
<keyword evidence="1" id="KW-0813">Transport</keyword>
<evidence type="ECO:0000259" key="5">
    <source>
        <dbReference type="PROSITE" id="PS50893"/>
    </source>
</evidence>
<keyword evidence="7" id="KW-1185">Reference proteome</keyword>
<evidence type="ECO:0000256" key="2">
    <source>
        <dbReference type="ARBA" id="ARBA00022475"/>
    </source>
</evidence>
<organism evidence="6 7">
    <name type="scientific">Hydrogenophaga palleronii</name>
    <dbReference type="NCBI Taxonomy" id="65655"/>
    <lineage>
        <taxon>Bacteria</taxon>
        <taxon>Pseudomonadati</taxon>
        <taxon>Pseudomonadota</taxon>
        <taxon>Betaproteobacteria</taxon>
        <taxon>Burkholderiales</taxon>
        <taxon>Comamonadaceae</taxon>
        <taxon>Hydrogenophaga</taxon>
    </lineage>
</organism>
<feature type="domain" description="ABC transporter" evidence="5">
    <location>
        <begin position="2"/>
        <end position="220"/>
    </location>
</feature>
<reference evidence="6 7" key="1">
    <citation type="submission" date="2023-07" db="EMBL/GenBank/DDBJ databases">
        <title>Sorghum-associated microbial communities from plants grown in Nebraska, USA.</title>
        <authorList>
            <person name="Schachtman D."/>
        </authorList>
    </citation>
    <scope>NUCLEOTIDE SEQUENCE [LARGE SCALE GENOMIC DNA]</scope>
    <source>
        <strain evidence="6 7">4249</strain>
    </source>
</reference>
<name>A0ABU1WFV8_9BURK</name>
<dbReference type="InterPro" id="IPR003439">
    <property type="entry name" value="ABC_transporter-like_ATP-bd"/>
</dbReference>
<keyword evidence="4 6" id="KW-0067">ATP-binding</keyword>
<dbReference type="RefSeq" id="WP_310310403.1">
    <property type="nucleotide sequence ID" value="NZ_JAVDWU010000001.1"/>
</dbReference>
<evidence type="ECO:0000256" key="3">
    <source>
        <dbReference type="ARBA" id="ARBA00022741"/>
    </source>
</evidence>